<feature type="non-terminal residue" evidence="2">
    <location>
        <position position="1"/>
    </location>
</feature>
<reference evidence="2 3" key="1">
    <citation type="submission" date="2017-09" db="EMBL/GenBank/DDBJ databases">
        <title>Depth-based differentiation of microbial function through sediment-hosted aquifers and enrichment of novel symbionts in the deep terrestrial subsurface.</title>
        <authorList>
            <person name="Probst A.J."/>
            <person name="Ladd B."/>
            <person name="Jarett J.K."/>
            <person name="Geller-Mcgrath D.E."/>
            <person name="Sieber C.M."/>
            <person name="Emerson J.B."/>
            <person name="Anantharaman K."/>
            <person name="Thomas B.C."/>
            <person name="Malmstrom R."/>
            <person name="Stieglmeier M."/>
            <person name="Klingl A."/>
            <person name="Woyke T."/>
            <person name="Ryan C.M."/>
            <person name="Banfield J.F."/>
        </authorList>
    </citation>
    <scope>NUCLEOTIDE SEQUENCE [LARGE SCALE GENOMIC DNA]</scope>
    <source>
        <strain evidence="2">CG12_big_fil_rev_8_21_14_0_65_43_15</strain>
    </source>
</reference>
<comment type="caution">
    <text evidence="2">The sequence shown here is derived from an EMBL/GenBank/DDBJ whole genome shotgun (WGS) entry which is preliminary data.</text>
</comment>
<proteinExistence type="predicted"/>
<sequence>LFMPLFYLPLLVLFMPLFYLPLLAVASPIFLQHMLSSRFMEHTIFYHYSAELVPFIFVSAVYAIKRITVFMDNNQSQRAFLWAIALAAIFSSVHFGPLGNILRSIEAWRNARPAALEKDALLRRIPPDASVAATFEFLPKLSGRKHLYSFHHFYSGESTLSQKKYPLPEKIDYALIDFGDKHTFGDFRSPSSAKNIKHFFRKYRLRQITSAGETALYESH</sequence>
<feature type="transmembrane region" description="Helical" evidence="1">
    <location>
        <begin position="79"/>
        <end position="102"/>
    </location>
</feature>
<keyword evidence="1" id="KW-1133">Transmembrane helix</keyword>
<accession>A0A2J0LEV7</accession>
<name>A0A2J0LEV7_9BACT</name>
<feature type="transmembrane region" description="Helical" evidence="1">
    <location>
        <begin position="6"/>
        <end position="31"/>
    </location>
</feature>
<evidence type="ECO:0000313" key="2">
    <source>
        <dbReference type="EMBL" id="PIW66382.1"/>
    </source>
</evidence>
<organism evidence="2 3">
    <name type="scientific">Candidatus Taenaricola geysiri</name>
    <dbReference type="NCBI Taxonomy" id="1974752"/>
    <lineage>
        <taxon>Bacteria</taxon>
        <taxon>Pseudomonadati</taxon>
        <taxon>Candidatus Omnitrophota</taxon>
        <taxon>Candidatus Taenaricola</taxon>
    </lineage>
</organism>
<dbReference type="Pfam" id="PF09852">
    <property type="entry name" value="DUF2079"/>
    <property type="match status" value="1"/>
</dbReference>
<dbReference type="AlphaFoldDB" id="A0A2J0LEV7"/>
<gene>
    <name evidence="2" type="ORF">COW11_03615</name>
</gene>
<dbReference type="EMBL" id="PFGP01000087">
    <property type="protein sequence ID" value="PIW66382.1"/>
    <property type="molecule type" value="Genomic_DNA"/>
</dbReference>
<keyword evidence="1" id="KW-0812">Transmembrane</keyword>
<evidence type="ECO:0000313" key="3">
    <source>
        <dbReference type="Proteomes" id="UP000231267"/>
    </source>
</evidence>
<protein>
    <submittedName>
        <fullName evidence="2">Uncharacterized protein</fullName>
    </submittedName>
</protein>
<keyword evidence="1" id="KW-0472">Membrane</keyword>
<evidence type="ECO:0000256" key="1">
    <source>
        <dbReference type="SAM" id="Phobius"/>
    </source>
</evidence>
<dbReference type="InterPro" id="IPR018650">
    <property type="entry name" value="STSV1_Orf64"/>
</dbReference>
<dbReference type="Proteomes" id="UP000231267">
    <property type="component" value="Unassembled WGS sequence"/>
</dbReference>
<feature type="transmembrane region" description="Helical" evidence="1">
    <location>
        <begin position="43"/>
        <end position="64"/>
    </location>
</feature>